<dbReference type="Proteomes" id="UP000189683">
    <property type="component" value="Chromosome"/>
</dbReference>
<reference evidence="2" key="1">
    <citation type="submission" date="2017-02" db="EMBL/GenBank/DDBJ databases">
        <title>zhang.</title>
        <authorList>
            <person name="Zhang H."/>
        </authorList>
    </citation>
    <scope>NUCLEOTIDE SEQUENCE [LARGE SCALE GENOMIC DNA]</scope>
    <source>
        <strain evidence="2">RZS01</strain>
    </source>
</reference>
<dbReference type="KEGG" id="kna:B0W47_00550"/>
<proteinExistence type="predicted"/>
<name>A0A9N7GZP2_9PROT</name>
<organism evidence="1 2">
    <name type="scientific">Komagataeibacter nataicola</name>
    <dbReference type="NCBI Taxonomy" id="265960"/>
    <lineage>
        <taxon>Bacteria</taxon>
        <taxon>Pseudomonadati</taxon>
        <taxon>Pseudomonadota</taxon>
        <taxon>Alphaproteobacteria</taxon>
        <taxon>Acetobacterales</taxon>
        <taxon>Acetobacteraceae</taxon>
        <taxon>Komagataeibacter</taxon>
    </lineage>
</organism>
<dbReference type="AlphaFoldDB" id="A0A9N7GZP2"/>
<protein>
    <submittedName>
        <fullName evidence="1">Uncharacterized protein</fullName>
    </submittedName>
</protein>
<sequence>METNMNTQPEQQTAPENNPAQITLLKIREWGACSDGRDWFREKFPQGGTYGDVMTGLYADKRYGDARWLANKAFDVKNIDSAFIESDVRSIIAATEGVDVDSGNYARAGFSGDYARAGFSGDYAQAGFSGNYAQAGFSGDYAQAGFSGDDARAGFSGYGAQAGFSGDDARAGFSGYGAQAGFSGDDARAGFSGNDARAECTGENATIAFAGMNGSVSLGKGGAASLAYYDGTRTRFINIYEGEDGIEAGVLYTVKNGEVVRR</sequence>
<gene>
    <name evidence="1" type="ORF">B0W47_00550</name>
</gene>
<evidence type="ECO:0000313" key="2">
    <source>
        <dbReference type="Proteomes" id="UP000189683"/>
    </source>
</evidence>
<dbReference type="EMBL" id="CP019875">
    <property type="protein sequence ID" value="AQU86192.1"/>
    <property type="molecule type" value="Genomic_DNA"/>
</dbReference>
<accession>A0A9N7GZP2</accession>
<evidence type="ECO:0000313" key="1">
    <source>
        <dbReference type="EMBL" id="AQU86192.1"/>
    </source>
</evidence>
<dbReference type="RefSeq" id="WP_078523632.1">
    <property type="nucleotide sequence ID" value="NZ_CP019875.1"/>
</dbReference>